<evidence type="ECO:0000313" key="1">
    <source>
        <dbReference type="EMBL" id="SDG53976.1"/>
    </source>
</evidence>
<name>A0A1G7V2I9_9FLAO</name>
<dbReference type="Gene3D" id="1.25.40.10">
    <property type="entry name" value="Tetratricopeptide repeat domain"/>
    <property type="match status" value="1"/>
</dbReference>
<dbReference type="STRING" id="470826.SAMN04488027_10331"/>
<keyword evidence="2" id="KW-1185">Reference proteome</keyword>
<protein>
    <recommendedName>
        <fullName evidence="3">DUF2911 domain-containing protein</fullName>
    </recommendedName>
</protein>
<sequence>MLISLPLSFKQKKIKIDINMKTILTALALATTVFTYAQVQTPQPSPNSTLTQVVGLSETSVAYSRPSANGRTIFGDLVPYDKLWRTGANENTIITFSDDVEVGGQLLSAGSYAIYTIPNKESWDVFFYEETQNWGLPKLWNEEDVAAMANVPVKELNHYVETFTIGFDNINLDKAHLKMAWANAMVEVPIEFPTDVLVMENINTVMTGPTATDYYSSAVYYLSAGKDLDKAEEWMEKAMAMSENKPYWMLRQQSLIYAANGKKDKAIETAEASLAAAKKAGNADYVKMNEDSLKEWKSM</sequence>
<evidence type="ECO:0008006" key="3">
    <source>
        <dbReference type="Google" id="ProtNLM"/>
    </source>
</evidence>
<evidence type="ECO:0000313" key="2">
    <source>
        <dbReference type="Proteomes" id="UP000199296"/>
    </source>
</evidence>
<reference evidence="1 2" key="1">
    <citation type="submission" date="2016-10" db="EMBL/GenBank/DDBJ databases">
        <authorList>
            <person name="de Groot N.N."/>
        </authorList>
    </citation>
    <scope>NUCLEOTIDE SEQUENCE [LARGE SCALE GENOMIC DNA]</scope>
    <source>
        <strain evidence="1 2">DSM 19803</strain>
    </source>
</reference>
<dbReference type="InterPro" id="IPR021314">
    <property type="entry name" value="DUF2911"/>
</dbReference>
<dbReference type="AlphaFoldDB" id="A0A1G7V2I9"/>
<organism evidence="1 2">
    <name type="scientific">Psychroflexus sediminis</name>
    <dbReference type="NCBI Taxonomy" id="470826"/>
    <lineage>
        <taxon>Bacteria</taxon>
        <taxon>Pseudomonadati</taxon>
        <taxon>Bacteroidota</taxon>
        <taxon>Flavobacteriia</taxon>
        <taxon>Flavobacteriales</taxon>
        <taxon>Flavobacteriaceae</taxon>
        <taxon>Psychroflexus</taxon>
    </lineage>
</organism>
<dbReference type="Proteomes" id="UP000199296">
    <property type="component" value="Unassembled WGS sequence"/>
</dbReference>
<accession>A0A1G7V2I9</accession>
<proteinExistence type="predicted"/>
<dbReference type="InterPro" id="IPR011990">
    <property type="entry name" value="TPR-like_helical_dom_sf"/>
</dbReference>
<dbReference type="Pfam" id="PF11138">
    <property type="entry name" value="DUF2911"/>
    <property type="match status" value="1"/>
</dbReference>
<dbReference type="EMBL" id="FNCW01000003">
    <property type="protein sequence ID" value="SDG53976.1"/>
    <property type="molecule type" value="Genomic_DNA"/>
</dbReference>
<gene>
    <name evidence="1" type="ORF">SAMN04488027_10331</name>
</gene>